<name>A0A1B7MRT2_9AGAM</name>
<evidence type="ECO:0000259" key="2">
    <source>
        <dbReference type="Pfam" id="PF12937"/>
    </source>
</evidence>
<proteinExistence type="predicted"/>
<organism evidence="3 4">
    <name type="scientific">Rhizopogon vinicolor AM-OR11-026</name>
    <dbReference type="NCBI Taxonomy" id="1314800"/>
    <lineage>
        <taxon>Eukaryota</taxon>
        <taxon>Fungi</taxon>
        <taxon>Dikarya</taxon>
        <taxon>Basidiomycota</taxon>
        <taxon>Agaricomycotina</taxon>
        <taxon>Agaricomycetes</taxon>
        <taxon>Agaricomycetidae</taxon>
        <taxon>Boletales</taxon>
        <taxon>Suillineae</taxon>
        <taxon>Rhizopogonaceae</taxon>
        <taxon>Rhizopogon</taxon>
    </lineage>
</organism>
<evidence type="ECO:0000313" key="3">
    <source>
        <dbReference type="EMBL" id="OAX35286.1"/>
    </source>
</evidence>
<keyword evidence="1" id="KW-0732">Signal</keyword>
<evidence type="ECO:0000313" key="4">
    <source>
        <dbReference type="Proteomes" id="UP000092154"/>
    </source>
</evidence>
<feature type="signal peptide" evidence="1">
    <location>
        <begin position="1"/>
        <end position="19"/>
    </location>
</feature>
<feature type="domain" description="F-box" evidence="2">
    <location>
        <begin position="7"/>
        <end position="60"/>
    </location>
</feature>
<reference evidence="3 4" key="1">
    <citation type="submission" date="2016-06" db="EMBL/GenBank/DDBJ databases">
        <title>Comparative genomics of the ectomycorrhizal sister species Rhizopogon vinicolor and Rhizopogon vesiculosus (Basidiomycota: Boletales) reveals a divergence of the mating type B locus.</title>
        <authorList>
            <consortium name="DOE Joint Genome Institute"/>
            <person name="Mujic A.B."/>
            <person name="Kuo A."/>
            <person name="Tritt A."/>
            <person name="Lipzen A."/>
            <person name="Chen C."/>
            <person name="Johnson J."/>
            <person name="Sharma A."/>
            <person name="Barry K."/>
            <person name="Grigoriev I.V."/>
            <person name="Spatafora J.W."/>
        </authorList>
    </citation>
    <scope>NUCLEOTIDE SEQUENCE [LARGE SCALE GENOMIC DNA]</scope>
    <source>
        <strain evidence="3 4">AM-OR11-026</strain>
    </source>
</reference>
<protein>
    <recommendedName>
        <fullName evidence="2">F-box domain-containing protein</fullName>
    </recommendedName>
</protein>
<dbReference type="Proteomes" id="UP000092154">
    <property type="component" value="Unassembled WGS sequence"/>
</dbReference>
<feature type="chain" id="PRO_5008597522" description="F-box domain-containing protein" evidence="1">
    <location>
        <begin position="20"/>
        <end position="85"/>
    </location>
</feature>
<dbReference type="OrthoDB" id="2614569at2759"/>
<dbReference type="Pfam" id="PF12937">
    <property type="entry name" value="F-box-like"/>
    <property type="match status" value="1"/>
</dbReference>
<dbReference type="InParanoid" id="A0A1B7MRT2"/>
<evidence type="ECO:0000256" key="1">
    <source>
        <dbReference type="SAM" id="SignalP"/>
    </source>
</evidence>
<accession>A0A1B7MRT2</accession>
<dbReference type="EMBL" id="KV448513">
    <property type="protein sequence ID" value="OAX35286.1"/>
    <property type="molecule type" value="Genomic_DNA"/>
</dbReference>
<gene>
    <name evidence="3" type="ORF">K503DRAFT_697250</name>
</gene>
<dbReference type="InterPro" id="IPR001810">
    <property type="entry name" value="F-box_dom"/>
</dbReference>
<keyword evidence="4" id="KW-1185">Reference proteome</keyword>
<sequence length="85" mass="9602">MRRVHVCLLPTEILLVVFTIIREEPGTRDSLKRDTNSIAALARTCRTFKEPALDVLWENISGIKPLISFLPEGVISRTAERKLVS</sequence>
<dbReference type="AlphaFoldDB" id="A0A1B7MRT2"/>